<dbReference type="KEGG" id="rtu:PR017_24785"/>
<sequence length="373" mass="40675">MMLADRSYRHLIQLTVVMAVGLSGCASRPSAAVLDPARLTNLPQKRIVLLTATNRNALGPSKGYGVNWSETVAYQSYEMSVPPAHKVSAIEYPTDRPDPQKQFVVTKRQDLSEGDFTAAAARSVGSDGSVEVYVHGYNNSFQEALYREAQMITDSGLDSPIMFSWPSQASVVGYVADKDAVLYSRHDLETVVTALSSAKKVKRIVLFGHSMGGFLVMEVVRQLKLEHREDVIAKLQVVLASPDIDLDVFKSQMKEIGKLPSPLTLLISKDDRALAVSSLLGAERPRIGRLDINDPIIQQEAVKNDIRVVDLSSLKATDGVGHDRFASLARFGRQLEMLDRKPSAARVGAFVFDAAGFAVSSPFKLASSVVTPK</sequence>
<accession>A0AAF1K950</accession>
<proteinExistence type="predicted"/>
<protein>
    <submittedName>
        <fullName evidence="1">Alpha/beta fold hydrolase</fullName>
    </submittedName>
</protein>
<reference evidence="1 2" key="1">
    <citation type="journal article" date="2018" name="Sci. Rep.">
        <title>Rhizobium tumorigenes sp. nov., a novel plant tumorigenic bacterium isolated from cane gall tumors on thornless blackberry.</title>
        <authorList>
            <person name="Kuzmanovi N."/>
            <person name="Smalla K."/>
            <person name="Gronow S."/>
            <person name="PuBawska J."/>
        </authorList>
    </citation>
    <scope>NUCLEOTIDE SEQUENCE [LARGE SCALE GENOMIC DNA]</scope>
    <source>
        <strain evidence="1 2">1078</strain>
    </source>
</reference>
<dbReference type="InterPro" id="IPR029058">
    <property type="entry name" value="AB_hydrolase_fold"/>
</dbReference>
<evidence type="ECO:0000313" key="1">
    <source>
        <dbReference type="EMBL" id="WFR98533.1"/>
    </source>
</evidence>
<dbReference type="InterPro" id="IPR010297">
    <property type="entry name" value="DUF900_hydrolase"/>
</dbReference>
<dbReference type="PIRSF" id="PIRSF033909">
    <property type="entry name" value="UCP033909"/>
    <property type="match status" value="1"/>
</dbReference>
<dbReference type="Gene3D" id="3.40.50.1820">
    <property type="entry name" value="alpha/beta hydrolase"/>
    <property type="match status" value="1"/>
</dbReference>
<dbReference type="Proteomes" id="UP000249499">
    <property type="component" value="Plasmid unnamed1"/>
</dbReference>
<name>A0AAF1K950_9HYPH</name>
<dbReference type="PANTHER" id="PTHR36513">
    <property type="entry name" value="ABC TRANSMEMBRANE TYPE-1 DOMAIN-CONTAINING PROTEIN"/>
    <property type="match status" value="1"/>
</dbReference>
<keyword evidence="1" id="KW-0614">Plasmid</keyword>
<organism evidence="1 2">
    <name type="scientific">Rhizobium tumorigenes</name>
    <dbReference type="NCBI Taxonomy" id="2041385"/>
    <lineage>
        <taxon>Bacteria</taxon>
        <taxon>Pseudomonadati</taxon>
        <taxon>Pseudomonadota</taxon>
        <taxon>Alphaproteobacteria</taxon>
        <taxon>Hyphomicrobiales</taxon>
        <taxon>Rhizobiaceae</taxon>
        <taxon>Rhizobium/Agrobacterium group</taxon>
        <taxon>Rhizobium</taxon>
    </lineage>
</organism>
<dbReference type="EMBL" id="CP117258">
    <property type="protein sequence ID" value="WFR98533.1"/>
    <property type="molecule type" value="Genomic_DNA"/>
</dbReference>
<dbReference type="InterPro" id="IPR014586">
    <property type="entry name" value="UCP033909"/>
</dbReference>
<gene>
    <name evidence="1" type="ORF">PR017_24785</name>
</gene>
<keyword evidence="2" id="KW-1185">Reference proteome</keyword>
<dbReference type="GO" id="GO:0016787">
    <property type="term" value="F:hydrolase activity"/>
    <property type="evidence" value="ECO:0007669"/>
    <property type="project" value="UniProtKB-KW"/>
</dbReference>
<keyword evidence="1" id="KW-0378">Hydrolase</keyword>
<dbReference type="RefSeq" id="WP_240539082.1">
    <property type="nucleotide sequence ID" value="NZ_CP117258.1"/>
</dbReference>
<reference evidence="2" key="2">
    <citation type="journal article" date="2023" name="MicrobiologyOpen">
        <title>Genomics of the tumorigenes clade of the family Rhizobiaceae and description of Rhizobium rhododendri sp. nov.</title>
        <authorList>
            <person name="Kuzmanovic N."/>
            <person name="diCenzo G.C."/>
            <person name="Bunk B."/>
            <person name="Sproeer C."/>
            <person name="Fruehling A."/>
            <person name="Neumann-Schaal M."/>
            <person name="Overmann J."/>
            <person name="Smalla K."/>
        </authorList>
    </citation>
    <scope>NUCLEOTIDE SEQUENCE [LARGE SCALE GENOMIC DNA]</scope>
    <source>
        <strain evidence="2">1078</strain>
        <plasmid evidence="2">unnamed1</plasmid>
    </source>
</reference>
<geneLocation type="plasmid" evidence="1 2">
    <name>unnamed1</name>
</geneLocation>
<dbReference type="AlphaFoldDB" id="A0AAF1K950"/>
<evidence type="ECO:0000313" key="2">
    <source>
        <dbReference type="Proteomes" id="UP000249499"/>
    </source>
</evidence>
<dbReference type="PROSITE" id="PS51257">
    <property type="entry name" value="PROKAR_LIPOPROTEIN"/>
    <property type="match status" value="1"/>
</dbReference>
<dbReference type="PANTHER" id="PTHR36513:SF1">
    <property type="entry name" value="TRANSMEMBRANE PROTEIN"/>
    <property type="match status" value="1"/>
</dbReference>
<dbReference type="SUPFAM" id="SSF53474">
    <property type="entry name" value="alpha/beta-Hydrolases"/>
    <property type="match status" value="1"/>
</dbReference>
<dbReference type="Pfam" id="PF05990">
    <property type="entry name" value="DUF900"/>
    <property type="match status" value="1"/>
</dbReference>